<dbReference type="EMBL" id="BDRX01000018">
    <property type="protein sequence ID" value="GBF90612.1"/>
    <property type="molecule type" value="Genomic_DNA"/>
</dbReference>
<name>A0A2V0NVA7_9CHLO</name>
<dbReference type="OrthoDB" id="552055at2759"/>
<evidence type="ECO:0000256" key="1">
    <source>
        <dbReference type="SAM" id="MobiDB-lite"/>
    </source>
</evidence>
<feature type="region of interest" description="Disordered" evidence="1">
    <location>
        <begin position="170"/>
        <end position="302"/>
    </location>
</feature>
<accession>A0A2V0NVA7</accession>
<feature type="compositionally biased region" description="Acidic residues" evidence="1">
    <location>
        <begin position="236"/>
        <end position="262"/>
    </location>
</feature>
<feature type="compositionally biased region" description="Gly residues" evidence="1">
    <location>
        <begin position="215"/>
        <end position="227"/>
    </location>
</feature>
<feature type="region of interest" description="Disordered" evidence="1">
    <location>
        <begin position="354"/>
        <end position="437"/>
    </location>
</feature>
<organism evidence="2 3">
    <name type="scientific">Raphidocelis subcapitata</name>
    <dbReference type="NCBI Taxonomy" id="307507"/>
    <lineage>
        <taxon>Eukaryota</taxon>
        <taxon>Viridiplantae</taxon>
        <taxon>Chlorophyta</taxon>
        <taxon>core chlorophytes</taxon>
        <taxon>Chlorophyceae</taxon>
        <taxon>CS clade</taxon>
        <taxon>Sphaeropleales</taxon>
        <taxon>Selenastraceae</taxon>
        <taxon>Raphidocelis</taxon>
    </lineage>
</organism>
<evidence type="ECO:0000313" key="2">
    <source>
        <dbReference type="EMBL" id="GBF90612.1"/>
    </source>
</evidence>
<feature type="compositionally biased region" description="Pro residues" evidence="1">
    <location>
        <begin position="400"/>
        <end position="416"/>
    </location>
</feature>
<dbReference type="STRING" id="307507.A0A2V0NVA7"/>
<dbReference type="AlphaFoldDB" id="A0A2V0NVA7"/>
<sequence>MRTHPAPAPGAHLTSMPLSRATSTCSTVSAAISISTGAAAPGGGPAARYASLLIRLLGLSQSAGGCRADGDACVPLDALWDLAHSELSGLTAAARAAAAREGRPRALDCEVSQAERQLAGLRADASDCLLDGATRAAVQQQLGSAIAAIHRGAYSEGALAAPAAAPAAAADAASPAEPEPEAASPSSAGSSSDCGTGRDGGDGGGAGLSPSSGTSFGGACGGGGSLAGGRRSPVEAEAEDDGAGGCDGDVEADADADADPDADYGPHCARLFSPSPAPPASSRQASLGFTEPSVGGGGLGPSPRVTGNVFVASATLPPTPPGAGKKAAAAAAAVSLGAPSPTAKRTGWGRSVLPQESGLWNASPFHPASPASPTGPRSGRGTPRGSSCSAASVSAACAAAPPPPALAAPAPAPPPARSASGRLQPARAPGGAAGGRAPGGGAGGYSVVCVPASSTGGGKALQMRLDPDTAAALAALYRTPQKLDSADTLGYTVRAAPAPAAAAAPEEHAHGCGGAPLLGEHPRFAAAREAFLRGGASSGGSNWVARLTSAARTGSACDVDGAVGRLQAAFARNGLPLRFDRLGPCTYGVCGKRLNVRQVNGQLLVRMGGGYDDVTTALARLPWTALAAEAGARGGAAATAAW</sequence>
<reference evidence="2 3" key="1">
    <citation type="journal article" date="2018" name="Sci. Rep.">
        <title>Raphidocelis subcapitata (=Pseudokirchneriella subcapitata) provides an insight into genome evolution and environmental adaptations in the Sphaeropleales.</title>
        <authorList>
            <person name="Suzuki S."/>
            <person name="Yamaguchi H."/>
            <person name="Nakajima N."/>
            <person name="Kawachi M."/>
        </authorList>
    </citation>
    <scope>NUCLEOTIDE SEQUENCE [LARGE SCALE GENOMIC DNA]</scope>
    <source>
        <strain evidence="2 3">NIES-35</strain>
    </source>
</reference>
<proteinExistence type="predicted"/>
<keyword evidence="3" id="KW-1185">Reference proteome</keyword>
<comment type="caution">
    <text evidence="2">The sequence shown here is derived from an EMBL/GenBank/DDBJ whole genome shotgun (WGS) entry which is preliminary data.</text>
</comment>
<gene>
    <name evidence="2" type="ORF">Rsub_03184</name>
</gene>
<dbReference type="Proteomes" id="UP000247498">
    <property type="component" value="Unassembled WGS sequence"/>
</dbReference>
<dbReference type="InParanoid" id="A0A2V0NVA7"/>
<protein>
    <submittedName>
        <fullName evidence="2">Uncharacterized protein</fullName>
    </submittedName>
</protein>
<feature type="compositionally biased region" description="Low complexity" evidence="1">
    <location>
        <begin position="362"/>
        <end position="399"/>
    </location>
</feature>
<feature type="compositionally biased region" description="Low complexity" evidence="1">
    <location>
        <begin position="417"/>
        <end position="430"/>
    </location>
</feature>
<evidence type="ECO:0000313" key="3">
    <source>
        <dbReference type="Proteomes" id="UP000247498"/>
    </source>
</evidence>
<feature type="compositionally biased region" description="Low complexity" evidence="1">
    <location>
        <begin position="170"/>
        <end position="195"/>
    </location>
</feature>